<feature type="region of interest" description="Disordered" evidence="1">
    <location>
        <begin position="234"/>
        <end position="279"/>
    </location>
</feature>
<proteinExistence type="predicted"/>
<keyword evidence="3" id="KW-1185">Reference proteome</keyword>
<comment type="caution">
    <text evidence="2">The sequence shown here is derived from an EMBL/GenBank/DDBJ whole genome shotgun (WGS) entry which is preliminary data.</text>
</comment>
<organism evidence="2 3">
    <name type="scientific">Coniosporium apollinis</name>
    <dbReference type="NCBI Taxonomy" id="61459"/>
    <lineage>
        <taxon>Eukaryota</taxon>
        <taxon>Fungi</taxon>
        <taxon>Dikarya</taxon>
        <taxon>Ascomycota</taxon>
        <taxon>Pezizomycotina</taxon>
        <taxon>Dothideomycetes</taxon>
        <taxon>Dothideomycetes incertae sedis</taxon>
        <taxon>Coniosporium</taxon>
    </lineage>
</organism>
<reference evidence="2" key="1">
    <citation type="submission" date="2022-10" db="EMBL/GenBank/DDBJ databases">
        <title>Culturing micro-colonial fungi from biological soil crusts in the Mojave desert and describing Neophaeococcomyces mojavensis, and introducing the new genera and species Taxawa tesnikishii.</title>
        <authorList>
            <person name="Kurbessoian T."/>
            <person name="Stajich J.E."/>
        </authorList>
    </citation>
    <scope>NUCLEOTIDE SEQUENCE</scope>
    <source>
        <strain evidence="2">TK_1</strain>
    </source>
</reference>
<evidence type="ECO:0000313" key="2">
    <source>
        <dbReference type="EMBL" id="KAJ9653677.1"/>
    </source>
</evidence>
<feature type="compositionally biased region" description="Acidic residues" evidence="1">
    <location>
        <begin position="240"/>
        <end position="264"/>
    </location>
</feature>
<dbReference type="EMBL" id="JAPDRL010000301">
    <property type="protein sequence ID" value="KAJ9653677.1"/>
    <property type="molecule type" value="Genomic_DNA"/>
</dbReference>
<sequence>MAAVRDLWSRYKREEPPQLRSPSWNTREPAGLDAWIERVNPHSRLAEAVIAQDDLFKKKPLNKSFFDDFKPTQGDRLKKPVLNSANYTNLKALSIIASSHVDSDGRVDRSKFRRPDVTEPRLTKKTFRESILGGRHVKMVVNYDTIMPKIFGPKFPEFTEIVAWWPAVRPSFFSNNRDTEALYKKTLEKYEDKINNAIVNAVFSEAWRLLQEGRSKAARVRSLLQNLDEQNELGKIESIEGPDTDINLDDLSSGDEEEDEEEGKEGEGEGSGAKATSTT</sequence>
<evidence type="ECO:0000313" key="3">
    <source>
        <dbReference type="Proteomes" id="UP001172684"/>
    </source>
</evidence>
<protein>
    <submittedName>
        <fullName evidence="2">Uncharacterized protein</fullName>
    </submittedName>
</protein>
<name>A0ABQ9NHY5_9PEZI</name>
<evidence type="ECO:0000256" key="1">
    <source>
        <dbReference type="SAM" id="MobiDB-lite"/>
    </source>
</evidence>
<accession>A0ABQ9NHY5</accession>
<dbReference type="Proteomes" id="UP001172684">
    <property type="component" value="Unassembled WGS sequence"/>
</dbReference>
<gene>
    <name evidence="2" type="ORF">H2201_009113</name>
</gene>